<dbReference type="InterPro" id="IPR029028">
    <property type="entry name" value="Alpha/beta_knot_MTases"/>
</dbReference>
<dbReference type="Gene3D" id="2.40.240.20">
    <property type="entry name" value="Hypothetical PUA domain-like, domain 1"/>
    <property type="match status" value="1"/>
</dbReference>
<keyword evidence="3 10" id="KW-0963">Cytoplasm</keyword>
<dbReference type="Gene3D" id="3.40.1280.10">
    <property type="match status" value="1"/>
</dbReference>
<evidence type="ECO:0000313" key="12">
    <source>
        <dbReference type="EMBL" id="HGW92506.1"/>
    </source>
</evidence>
<keyword evidence="6 10" id="KW-0808">Transferase</keyword>
<proteinExistence type="inferred from homology"/>
<dbReference type="EC" id="2.1.1.193" evidence="10"/>
<reference evidence="12" key="1">
    <citation type="journal article" date="2020" name="mSystems">
        <title>Genome- and Community-Level Interaction Insights into Carbon Utilization and Element Cycling Functions of Hydrothermarchaeota in Hydrothermal Sediment.</title>
        <authorList>
            <person name="Zhou Z."/>
            <person name="Liu Y."/>
            <person name="Xu W."/>
            <person name="Pan J."/>
            <person name="Luo Z.H."/>
            <person name="Li M."/>
        </authorList>
    </citation>
    <scope>NUCLEOTIDE SEQUENCE [LARGE SCALE GENOMIC DNA]</scope>
    <source>
        <strain evidence="12">SpSt-780</strain>
    </source>
</reference>
<protein>
    <recommendedName>
        <fullName evidence="10">Ribosomal RNA small subunit methyltransferase E</fullName>
        <ecNumber evidence="10">2.1.1.193</ecNumber>
    </recommendedName>
</protein>
<comment type="caution">
    <text evidence="12">The sequence shown here is derived from an EMBL/GenBank/DDBJ whole genome shotgun (WGS) entry which is preliminary data.</text>
</comment>
<evidence type="ECO:0000256" key="1">
    <source>
        <dbReference type="ARBA" id="ARBA00004496"/>
    </source>
</evidence>
<dbReference type="NCBIfam" id="TIGR00046">
    <property type="entry name" value="RsmE family RNA methyltransferase"/>
    <property type="match status" value="1"/>
</dbReference>
<gene>
    <name evidence="12" type="ORF">ENV67_08230</name>
</gene>
<sequence>MDFFYSENFSENHKIIPQEEMKHIKVKRIKDFELFGILDGKGKIFYVYFENKEIKIKDVRTFPENKEIFIASPLPEGKRLHFLCEKIAEFGSKGFIPLITERSLRKGNIDKIKRYIIEGMKQSGNPYLPVVYNNMKLVDVLNREFKNIYFGDKEGETLKEVKEGLFIAGPEGGLTDYEKKYIISKGGIPVKLSKYTLRIESAVIAFLTIANL</sequence>
<name>A0A7C4YH14_UNCW3</name>
<evidence type="ECO:0000256" key="4">
    <source>
        <dbReference type="ARBA" id="ARBA00022552"/>
    </source>
</evidence>
<evidence type="ECO:0000256" key="9">
    <source>
        <dbReference type="ARBA" id="ARBA00047944"/>
    </source>
</evidence>
<dbReference type="PANTHER" id="PTHR30027">
    <property type="entry name" value="RIBOSOMAL RNA SMALL SUBUNIT METHYLTRANSFERASE E"/>
    <property type="match status" value="1"/>
</dbReference>
<dbReference type="PIRSF" id="PIRSF015601">
    <property type="entry name" value="MTase_slr0722"/>
    <property type="match status" value="1"/>
</dbReference>
<dbReference type="InterPro" id="IPR046886">
    <property type="entry name" value="RsmE_MTase_dom"/>
</dbReference>
<dbReference type="AlphaFoldDB" id="A0A7C4YH14"/>
<dbReference type="GO" id="GO:0070042">
    <property type="term" value="F:rRNA (uridine-N3-)-methyltransferase activity"/>
    <property type="evidence" value="ECO:0007669"/>
    <property type="project" value="TreeGrafter"/>
</dbReference>
<evidence type="ECO:0000256" key="8">
    <source>
        <dbReference type="ARBA" id="ARBA00025699"/>
    </source>
</evidence>
<dbReference type="PANTHER" id="PTHR30027:SF3">
    <property type="entry name" value="16S RRNA (URACIL(1498)-N(3))-METHYLTRANSFERASE"/>
    <property type="match status" value="1"/>
</dbReference>
<comment type="catalytic activity">
    <reaction evidence="9 10">
        <text>uridine(1498) in 16S rRNA + S-adenosyl-L-methionine = N(3)-methyluridine(1498) in 16S rRNA + S-adenosyl-L-homocysteine + H(+)</text>
        <dbReference type="Rhea" id="RHEA:42920"/>
        <dbReference type="Rhea" id="RHEA-COMP:10283"/>
        <dbReference type="Rhea" id="RHEA-COMP:10284"/>
        <dbReference type="ChEBI" id="CHEBI:15378"/>
        <dbReference type="ChEBI" id="CHEBI:57856"/>
        <dbReference type="ChEBI" id="CHEBI:59789"/>
        <dbReference type="ChEBI" id="CHEBI:65315"/>
        <dbReference type="ChEBI" id="CHEBI:74502"/>
        <dbReference type="EC" id="2.1.1.193"/>
    </reaction>
</comment>
<evidence type="ECO:0000256" key="10">
    <source>
        <dbReference type="PIRNR" id="PIRNR015601"/>
    </source>
</evidence>
<evidence type="ECO:0000256" key="2">
    <source>
        <dbReference type="ARBA" id="ARBA00005528"/>
    </source>
</evidence>
<dbReference type="EMBL" id="DTHG01000099">
    <property type="protein sequence ID" value="HGW92506.1"/>
    <property type="molecule type" value="Genomic_DNA"/>
</dbReference>
<comment type="similarity">
    <text evidence="2 10">Belongs to the RNA methyltransferase RsmE family.</text>
</comment>
<dbReference type="GO" id="GO:0070475">
    <property type="term" value="P:rRNA base methylation"/>
    <property type="evidence" value="ECO:0007669"/>
    <property type="project" value="TreeGrafter"/>
</dbReference>
<comment type="subcellular location">
    <subcellularLocation>
        <location evidence="1 10">Cytoplasm</location>
    </subcellularLocation>
</comment>
<keyword evidence="7 10" id="KW-0949">S-adenosyl-L-methionine</keyword>
<dbReference type="GO" id="GO:0005737">
    <property type="term" value="C:cytoplasm"/>
    <property type="evidence" value="ECO:0007669"/>
    <property type="project" value="UniProtKB-SubCell"/>
</dbReference>
<comment type="function">
    <text evidence="8 10">Specifically methylates the N3 position of the uracil ring of uridine 1498 (m3U1498) in 16S rRNA. Acts on the fully assembled 30S ribosomal subunit.</text>
</comment>
<dbReference type="InterPro" id="IPR029026">
    <property type="entry name" value="tRNA_m1G_MTases_N"/>
</dbReference>
<evidence type="ECO:0000256" key="6">
    <source>
        <dbReference type="ARBA" id="ARBA00022679"/>
    </source>
</evidence>
<accession>A0A7C4YH14</accession>
<dbReference type="SUPFAM" id="SSF75217">
    <property type="entry name" value="alpha/beta knot"/>
    <property type="match status" value="1"/>
</dbReference>
<dbReference type="Pfam" id="PF04452">
    <property type="entry name" value="Methyltrans_RNA"/>
    <property type="match status" value="1"/>
</dbReference>
<keyword evidence="5 10" id="KW-0489">Methyltransferase</keyword>
<organism evidence="12">
    <name type="scientific">candidate division WOR-3 bacterium</name>
    <dbReference type="NCBI Taxonomy" id="2052148"/>
    <lineage>
        <taxon>Bacteria</taxon>
        <taxon>Bacteria division WOR-3</taxon>
    </lineage>
</organism>
<feature type="domain" description="Ribosomal RNA small subunit methyltransferase E methyltransferase" evidence="11">
    <location>
        <begin position="65"/>
        <end position="210"/>
    </location>
</feature>
<evidence type="ECO:0000256" key="5">
    <source>
        <dbReference type="ARBA" id="ARBA00022603"/>
    </source>
</evidence>
<dbReference type="InterPro" id="IPR006700">
    <property type="entry name" value="RsmE"/>
</dbReference>
<keyword evidence="4 10" id="KW-0698">rRNA processing</keyword>
<evidence type="ECO:0000256" key="7">
    <source>
        <dbReference type="ARBA" id="ARBA00022691"/>
    </source>
</evidence>
<evidence type="ECO:0000259" key="11">
    <source>
        <dbReference type="Pfam" id="PF04452"/>
    </source>
</evidence>
<evidence type="ECO:0000256" key="3">
    <source>
        <dbReference type="ARBA" id="ARBA00022490"/>
    </source>
</evidence>